<feature type="compositionally biased region" description="Pro residues" evidence="1">
    <location>
        <begin position="88"/>
        <end position="102"/>
    </location>
</feature>
<dbReference type="Proteomes" id="UP000199629">
    <property type="component" value="Unassembled WGS sequence"/>
</dbReference>
<accession>A0A1C4VIP8</accession>
<dbReference type="EMBL" id="FMCS01000002">
    <property type="protein sequence ID" value="SCE83836.1"/>
    <property type="molecule type" value="Genomic_DNA"/>
</dbReference>
<feature type="signal peptide" evidence="3">
    <location>
        <begin position="1"/>
        <end position="40"/>
    </location>
</feature>
<proteinExistence type="predicted"/>
<keyword evidence="3" id="KW-0732">Signal</keyword>
<evidence type="ECO:0000313" key="5">
    <source>
        <dbReference type="Proteomes" id="UP000199629"/>
    </source>
</evidence>
<dbReference type="PRINTS" id="PR01217">
    <property type="entry name" value="PRICHEXTENSN"/>
</dbReference>
<reference evidence="5" key="1">
    <citation type="submission" date="2016-06" db="EMBL/GenBank/DDBJ databases">
        <authorList>
            <person name="Varghese N."/>
            <person name="Submissions Spin"/>
        </authorList>
    </citation>
    <scope>NUCLEOTIDE SEQUENCE [LARGE SCALE GENOMIC DNA]</scope>
    <source>
        <strain evidence="5">DSM 45246</strain>
    </source>
</reference>
<sequence>MARPRVRPARRTALRGTPALLVPALAAGIAAALAVAPAWAAASPTVTAVALAAEPGDPGDPGDPGGDPGTDPTEATPTVDPTTTEPAPTSPPPTEEIPPTTPAPTTTAPAPTTTAPDPVPTTTAPTTTAPAPPPVGPPPVVAPPPPGQPTGSPLGVRVTTDDVVLTPAYWNAASTVTTLRVTVTNTGGQREQIRLAYTLPPGLTDAGTPGCASAGGGSHRCGEWTAGPGAQFRASIRVRVAGAAWRSMPLSGSVRVTATAPGVAGAAGDDEGFAVLFPPGPPVPGISLRADEVLFDISGAPTTLGVRLGNTGRVDAAGRVDVVLPAGVTVTDPPAGCAAAAPDRTRCELGTVPAGRAVDLSLPVTASAEAQRRAPLSGAVIGRLDPRSGRDRQVQMSFRITAAAALATPAAVGAPAPTGSQGVVAAAAAEEDDDTSVHRTAVTLIGVSGLLVVLALALATTSLRRRAGSAVAEPVARPAEE</sequence>
<feature type="chain" id="PRO_5039421051" evidence="3">
    <location>
        <begin position="41"/>
        <end position="481"/>
    </location>
</feature>
<feature type="region of interest" description="Disordered" evidence="1">
    <location>
        <begin position="52"/>
        <end position="156"/>
    </location>
</feature>
<gene>
    <name evidence="4" type="ORF">GA0070214_102419</name>
</gene>
<keyword evidence="5" id="KW-1185">Reference proteome</keyword>
<evidence type="ECO:0000256" key="1">
    <source>
        <dbReference type="SAM" id="MobiDB-lite"/>
    </source>
</evidence>
<name>A0A1C4VIP8_9ACTN</name>
<feature type="compositionally biased region" description="Pro residues" evidence="1">
    <location>
        <begin position="130"/>
        <end position="148"/>
    </location>
</feature>
<keyword evidence="2" id="KW-1133">Transmembrane helix</keyword>
<keyword evidence="2" id="KW-0472">Membrane</keyword>
<feature type="compositionally biased region" description="Low complexity" evidence="1">
    <location>
        <begin position="69"/>
        <end position="87"/>
    </location>
</feature>
<feature type="compositionally biased region" description="Low complexity" evidence="1">
    <location>
        <begin position="103"/>
        <end position="129"/>
    </location>
</feature>
<evidence type="ECO:0000256" key="3">
    <source>
        <dbReference type="SAM" id="SignalP"/>
    </source>
</evidence>
<dbReference type="AlphaFoldDB" id="A0A1C4VIP8"/>
<keyword evidence="2" id="KW-0812">Transmembrane</keyword>
<dbReference type="RefSeq" id="WP_167364211.1">
    <property type="nucleotide sequence ID" value="NZ_FMCS01000002.1"/>
</dbReference>
<organism evidence="4 5">
    <name type="scientific">Micromonospora chaiyaphumensis</name>
    <dbReference type="NCBI Taxonomy" id="307119"/>
    <lineage>
        <taxon>Bacteria</taxon>
        <taxon>Bacillati</taxon>
        <taxon>Actinomycetota</taxon>
        <taxon>Actinomycetes</taxon>
        <taxon>Micromonosporales</taxon>
        <taxon>Micromonosporaceae</taxon>
        <taxon>Micromonospora</taxon>
    </lineage>
</organism>
<evidence type="ECO:0000256" key="2">
    <source>
        <dbReference type="SAM" id="Phobius"/>
    </source>
</evidence>
<protein>
    <submittedName>
        <fullName evidence="4">Uncharacterized protein</fullName>
    </submittedName>
</protein>
<feature type="transmembrane region" description="Helical" evidence="2">
    <location>
        <begin position="441"/>
        <end position="459"/>
    </location>
</feature>
<evidence type="ECO:0000313" key="4">
    <source>
        <dbReference type="EMBL" id="SCE83836.1"/>
    </source>
</evidence>